<proteinExistence type="predicted"/>
<feature type="chain" id="PRO_5012892259" evidence="1">
    <location>
        <begin position="19"/>
        <end position="98"/>
    </location>
</feature>
<keyword evidence="1" id="KW-0732">Signal</keyword>
<evidence type="ECO:0000313" key="3">
    <source>
        <dbReference type="Proteomes" id="UP000193144"/>
    </source>
</evidence>
<name>A0A1Y2A192_9PLEO</name>
<dbReference type="EMBL" id="MCFA01000019">
    <property type="protein sequence ID" value="ORY16301.1"/>
    <property type="molecule type" value="Genomic_DNA"/>
</dbReference>
<dbReference type="Proteomes" id="UP000193144">
    <property type="component" value="Unassembled WGS sequence"/>
</dbReference>
<keyword evidence="3" id="KW-1185">Reference proteome</keyword>
<reference evidence="2 3" key="1">
    <citation type="submission" date="2016-07" db="EMBL/GenBank/DDBJ databases">
        <title>Pervasive Adenine N6-methylation of Active Genes in Fungi.</title>
        <authorList>
            <consortium name="DOE Joint Genome Institute"/>
            <person name="Mondo S.J."/>
            <person name="Dannebaum R.O."/>
            <person name="Kuo R.C."/>
            <person name="Labutti K."/>
            <person name="Haridas S."/>
            <person name="Kuo A."/>
            <person name="Salamov A."/>
            <person name="Ahrendt S.R."/>
            <person name="Lipzen A."/>
            <person name="Sullivan W."/>
            <person name="Andreopoulos W.B."/>
            <person name="Clum A."/>
            <person name="Lindquist E."/>
            <person name="Daum C."/>
            <person name="Ramamoorthy G.K."/>
            <person name="Gryganskyi A."/>
            <person name="Culley D."/>
            <person name="Magnuson J.K."/>
            <person name="James T.Y."/>
            <person name="O'Malley M.A."/>
            <person name="Stajich J.E."/>
            <person name="Spatafora J.W."/>
            <person name="Visel A."/>
            <person name="Grigoriev I.V."/>
        </authorList>
    </citation>
    <scope>NUCLEOTIDE SEQUENCE [LARGE SCALE GENOMIC DNA]</scope>
    <source>
        <strain evidence="2 3">CBS 115471</strain>
    </source>
</reference>
<gene>
    <name evidence="2" type="ORF">BCR34DRAFT_476501</name>
</gene>
<organism evidence="2 3">
    <name type="scientific">Clohesyomyces aquaticus</name>
    <dbReference type="NCBI Taxonomy" id="1231657"/>
    <lineage>
        <taxon>Eukaryota</taxon>
        <taxon>Fungi</taxon>
        <taxon>Dikarya</taxon>
        <taxon>Ascomycota</taxon>
        <taxon>Pezizomycotina</taxon>
        <taxon>Dothideomycetes</taxon>
        <taxon>Pleosporomycetidae</taxon>
        <taxon>Pleosporales</taxon>
        <taxon>Lindgomycetaceae</taxon>
        <taxon>Clohesyomyces</taxon>
    </lineage>
</organism>
<evidence type="ECO:0000313" key="2">
    <source>
        <dbReference type="EMBL" id="ORY16301.1"/>
    </source>
</evidence>
<evidence type="ECO:0000256" key="1">
    <source>
        <dbReference type="SAM" id="SignalP"/>
    </source>
</evidence>
<dbReference type="OrthoDB" id="3780864at2759"/>
<feature type="signal peptide" evidence="1">
    <location>
        <begin position="1"/>
        <end position="18"/>
    </location>
</feature>
<comment type="caution">
    <text evidence="2">The sequence shown here is derived from an EMBL/GenBank/DDBJ whole genome shotgun (WGS) entry which is preliminary data.</text>
</comment>
<sequence>MQFTTTAILSLLAALGSAAPADLEARQGGSYYAVGEHYKGGGCTSGSLIFADPIYIENACTPLDRFGTEPDIVSYKLLSVSAGCHGKFNRQSSCGMNR</sequence>
<protein>
    <submittedName>
        <fullName evidence="2">Uncharacterized protein</fullName>
    </submittedName>
</protein>
<dbReference type="AlphaFoldDB" id="A0A1Y2A192"/>
<accession>A0A1Y2A192</accession>